<organism evidence="1 2">
    <name type="scientific">Cochliobolus carbonum (strain 26-R-13)</name>
    <name type="common">Maize leaf spot fungus</name>
    <name type="synonym">Bipolaris zeicola</name>
    <dbReference type="NCBI Taxonomy" id="930089"/>
    <lineage>
        <taxon>Eukaryota</taxon>
        <taxon>Fungi</taxon>
        <taxon>Dikarya</taxon>
        <taxon>Ascomycota</taxon>
        <taxon>Pezizomycotina</taxon>
        <taxon>Dothideomycetes</taxon>
        <taxon>Pleosporomycetidae</taxon>
        <taxon>Pleosporales</taxon>
        <taxon>Pleosporineae</taxon>
        <taxon>Pleosporaceae</taxon>
        <taxon>Bipolaris</taxon>
    </lineage>
</organism>
<dbReference type="KEGG" id="bze:COCCADRAFT_109399"/>
<dbReference type="EMBL" id="KI964821">
    <property type="protein sequence ID" value="EUC28350.1"/>
    <property type="molecule type" value="Genomic_DNA"/>
</dbReference>
<reference evidence="1 2" key="1">
    <citation type="journal article" date="2013" name="PLoS Genet.">
        <title>Comparative genome structure, secondary metabolite, and effector coding capacity across Cochliobolus pathogens.</title>
        <authorList>
            <person name="Condon B.J."/>
            <person name="Leng Y."/>
            <person name="Wu D."/>
            <person name="Bushley K.E."/>
            <person name="Ohm R.A."/>
            <person name="Otillar R."/>
            <person name="Martin J."/>
            <person name="Schackwitz W."/>
            <person name="Grimwood J."/>
            <person name="MohdZainudin N."/>
            <person name="Xue C."/>
            <person name="Wang R."/>
            <person name="Manning V.A."/>
            <person name="Dhillon B."/>
            <person name="Tu Z.J."/>
            <person name="Steffenson B.J."/>
            <person name="Salamov A."/>
            <person name="Sun H."/>
            <person name="Lowry S."/>
            <person name="LaButti K."/>
            <person name="Han J."/>
            <person name="Copeland A."/>
            <person name="Lindquist E."/>
            <person name="Barry K."/>
            <person name="Schmutz J."/>
            <person name="Baker S.E."/>
            <person name="Ciuffetti L.M."/>
            <person name="Grigoriev I.V."/>
            <person name="Zhong S."/>
            <person name="Turgeon B.G."/>
        </authorList>
    </citation>
    <scope>NUCLEOTIDE SEQUENCE [LARGE SCALE GENOMIC DNA]</scope>
    <source>
        <strain evidence="1 2">26-R-13</strain>
    </source>
</reference>
<protein>
    <submittedName>
        <fullName evidence="1">Uncharacterized protein</fullName>
    </submittedName>
</protein>
<name>W6XSR0_COCC2</name>
<proteinExistence type="predicted"/>
<dbReference type="AlphaFoldDB" id="W6XSR0"/>
<dbReference type="RefSeq" id="XP_007717342.1">
    <property type="nucleotide sequence ID" value="XM_007719152.1"/>
</dbReference>
<accession>W6XSR0</accession>
<dbReference type="Proteomes" id="UP000053841">
    <property type="component" value="Unassembled WGS sequence"/>
</dbReference>
<dbReference type="HOGENOM" id="CLU_2775577_0_0_1"/>
<evidence type="ECO:0000313" key="1">
    <source>
        <dbReference type="EMBL" id="EUC28350.1"/>
    </source>
</evidence>
<sequence length="69" mass="7676">MWCDSISICCFHVIALPGRIDVWNYDIILWRGLPVWGPMYGVSAGGVWCFSGQVDLLQGLNSGYARHSS</sequence>
<gene>
    <name evidence="1" type="ORF">COCCADRAFT_109399</name>
</gene>
<dbReference type="GeneID" id="19143889"/>
<keyword evidence="2" id="KW-1185">Reference proteome</keyword>
<evidence type="ECO:0000313" key="2">
    <source>
        <dbReference type="Proteomes" id="UP000053841"/>
    </source>
</evidence>